<name>A0A1M6EW56_9FIRM</name>
<gene>
    <name evidence="2" type="ORF">SAMN02745975_00851</name>
</gene>
<evidence type="ECO:0000313" key="3">
    <source>
        <dbReference type="Proteomes" id="UP000184536"/>
    </source>
</evidence>
<dbReference type="AlphaFoldDB" id="A0A1M6EW56"/>
<dbReference type="EMBL" id="FQZV01000009">
    <property type="protein sequence ID" value="SHI89658.1"/>
    <property type="molecule type" value="Genomic_DNA"/>
</dbReference>
<dbReference type="Proteomes" id="UP000184536">
    <property type="component" value="Unassembled WGS sequence"/>
</dbReference>
<keyword evidence="3" id="KW-1185">Reference proteome</keyword>
<evidence type="ECO:0000313" key="2">
    <source>
        <dbReference type="EMBL" id="SHI89658.1"/>
    </source>
</evidence>
<keyword evidence="1" id="KW-0732">Signal</keyword>
<protein>
    <recommendedName>
        <fullName evidence="4">CARD domain-containing protein</fullName>
    </recommendedName>
</protein>
<evidence type="ECO:0000256" key="1">
    <source>
        <dbReference type="SAM" id="SignalP"/>
    </source>
</evidence>
<dbReference type="STRING" id="1121919.SAMN02745975_00851"/>
<feature type="chain" id="PRO_5012048031" description="CARD domain-containing protein" evidence="1">
    <location>
        <begin position="30"/>
        <end position="271"/>
    </location>
</feature>
<dbReference type="OrthoDB" id="1738994at2"/>
<evidence type="ECO:0008006" key="4">
    <source>
        <dbReference type="Google" id="ProtNLM"/>
    </source>
</evidence>
<proteinExistence type="predicted"/>
<accession>A0A1M6EW56</accession>
<reference evidence="3" key="1">
    <citation type="submission" date="2016-11" db="EMBL/GenBank/DDBJ databases">
        <authorList>
            <person name="Varghese N."/>
            <person name="Submissions S."/>
        </authorList>
    </citation>
    <scope>NUCLEOTIDE SEQUENCE [LARGE SCALE GENOMIC DNA]</scope>
    <source>
        <strain evidence="3">DSM 17957</strain>
    </source>
</reference>
<feature type="signal peptide" evidence="1">
    <location>
        <begin position="1"/>
        <end position="29"/>
    </location>
</feature>
<dbReference type="RefSeq" id="WP_110940122.1">
    <property type="nucleotide sequence ID" value="NZ_FQZV01000009.1"/>
</dbReference>
<sequence>MEKRFFMKKILSGVLASSMVLALGGAALAQEPDAAANSEAAAGKTVRIMQKFKQGKGFGGQLDFVAKDKAPGRGLEAVLDKLVEEGTLTQAKSEEIKKYMTEKAEARKAELEKIKAMTLEDRQKYLEEKKALVKEKIHLTEQLVQDGIITAEQKEKIEAKMKEMMPQVQGKLGHKRGMGLPLDKLVEEGKLTKEKADGIKAYFEKKAEARKAEFDQLKNMTKEERQKYFEENKKERVNILDELVKNGLLTEEEAESLKNIKMKSYKEKNNA</sequence>
<organism evidence="2 3">
    <name type="scientific">Geosporobacter subterraneus DSM 17957</name>
    <dbReference type="NCBI Taxonomy" id="1121919"/>
    <lineage>
        <taxon>Bacteria</taxon>
        <taxon>Bacillati</taxon>
        <taxon>Bacillota</taxon>
        <taxon>Clostridia</taxon>
        <taxon>Peptostreptococcales</taxon>
        <taxon>Thermotaleaceae</taxon>
        <taxon>Geosporobacter</taxon>
    </lineage>
</organism>